<evidence type="ECO:0000313" key="1">
    <source>
        <dbReference type="EMBL" id="AUE22835.1"/>
    </source>
</evidence>
<gene>
    <name evidence="1" type="ORF">Ah1_00317</name>
</gene>
<dbReference type="Proteomes" id="UP000240934">
    <property type="component" value="Segment"/>
</dbReference>
<accession>A0A2H4YFT6</accession>
<evidence type="ECO:0000313" key="2">
    <source>
        <dbReference type="Proteomes" id="UP000240934"/>
    </source>
</evidence>
<reference evidence="1 2" key="1">
    <citation type="submission" date="2017-10" db="EMBL/GenBank/DDBJ databases">
        <title>Antibacterial composition for extension of chilled fish shelf life and decreasing of risk of food-borne infections, bacteriophage strains for its preparation.</title>
        <authorList>
            <person name="Zulkarneev E.R."/>
            <person name="Aleshkin A.V."/>
            <person name="Rubalsky O.V."/>
            <person name="Kiseleva I.A."/>
            <person name="Rubalskii E.O."/>
            <person name="Lebedev S.N."/>
        </authorList>
    </citation>
    <scope>NUCLEOTIDE SEQUENCE [LARGE SCALE GENOMIC DNA]</scope>
</reference>
<keyword evidence="2" id="KW-1185">Reference proteome</keyword>
<name>A0A2H4YFT6_9CAUD</name>
<proteinExistence type="predicted"/>
<protein>
    <submittedName>
        <fullName evidence="1">Uncharacterized protein</fullName>
    </submittedName>
</protein>
<dbReference type="EMBL" id="MG250483">
    <property type="protein sequence ID" value="AUE22835.1"/>
    <property type="molecule type" value="Genomic_DNA"/>
</dbReference>
<organism evidence="1 2">
    <name type="scientific">Aeromonas phage Ah1</name>
    <dbReference type="NCBI Taxonomy" id="2053701"/>
    <lineage>
        <taxon>Viruses</taxon>
        <taxon>Duplodnaviria</taxon>
        <taxon>Heunggongvirae</taxon>
        <taxon>Uroviricota</taxon>
        <taxon>Caudoviricetes</taxon>
        <taxon>Pantevenvirales</taxon>
        <taxon>Straboviridae</taxon>
        <taxon>Cinqassovirus</taxon>
        <taxon>Cinqassovirus ah1</taxon>
    </lineage>
</organism>
<sequence length="85" mass="9491">MKNVQIQAYVSVVRKNITKAQVARELEVSPRTIGRWVEQGREAVKAQIAADLEVKFAGIKRGTKKVIFVGTKPSTITRRQNKKAA</sequence>